<dbReference type="PRINTS" id="PR00080">
    <property type="entry name" value="SDRFAMILY"/>
</dbReference>
<dbReference type="EMBL" id="AJWK01023253">
    <property type="status" value="NOT_ANNOTATED_CDS"/>
    <property type="molecule type" value="Genomic_DNA"/>
</dbReference>
<evidence type="ECO:0000313" key="4">
    <source>
        <dbReference type="EnsemblMetazoa" id="LLOJ007037-PA"/>
    </source>
</evidence>
<proteinExistence type="predicted"/>
<dbReference type="EnsemblMetazoa" id="LLOJ007037-RA">
    <property type="protein sequence ID" value="LLOJ007037-PA"/>
    <property type="gene ID" value="LLOJ007037"/>
</dbReference>
<dbReference type="GO" id="GO:0016491">
    <property type="term" value="F:oxidoreductase activity"/>
    <property type="evidence" value="ECO:0007669"/>
    <property type="project" value="UniProtKB-KW"/>
</dbReference>
<dbReference type="VEuPathDB" id="VectorBase:LLONM1_002545"/>
<keyword evidence="2" id="KW-0472">Membrane</keyword>
<reference evidence="5" key="1">
    <citation type="submission" date="2012-05" db="EMBL/GenBank/DDBJ databases">
        <title>Whole Genome Assembly of Lutzomyia longipalpis.</title>
        <authorList>
            <person name="Richards S."/>
            <person name="Qu C."/>
            <person name="Dillon R."/>
            <person name="Worley K."/>
            <person name="Scherer S."/>
            <person name="Batterton M."/>
            <person name="Taylor A."/>
            <person name="Hawes A."/>
            <person name="Hernandez B."/>
            <person name="Kovar C."/>
            <person name="Mandapat C."/>
            <person name="Pham C."/>
            <person name="Qu C."/>
            <person name="Jing C."/>
            <person name="Bess C."/>
            <person name="Bandaranaike D."/>
            <person name="Ngo D."/>
            <person name="Ongeri F."/>
            <person name="Arias F."/>
            <person name="Lara F."/>
            <person name="Weissenberger G."/>
            <person name="Kamau G."/>
            <person name="Han H."/>
            <person name="Shen H."/>
            <person name="Dinh H."/>
            <person name="Khalil I."/>
            <person name="Jones J."/>
            <person name="Shafer J."/>
            <person name="Jayaseelan J."/>
            <person name="Quiroz J."/>
            <person name="Blankenburg K."/>
            <person name="Nguyen L."/>
            <person name="Jackson L."/>
            <person name="Francisco L."/>
            <person name="Tang L.-Y."/>
            <person name="Pu L.-L."/>
            <person name="Perales L."/>
            <person name="Lorensuhewa L."/>
            <person name="Munidasa M."/>
            <person name="Coyle M."/>
            <person name="Taylor M."/>
            <person name="Puazo M."/>
            <person name="Firestine M."/>
            <person name="Scheel M."/>
            <person name="Javaid M."/>
            <person name="Wang M."/>
            <person name="Li M."/>
            <person name="Tabassum N."/>
            <person name="Saada N."/>
            <person name="Osuji N."/>
            <person name="Aqrawi P."/>
            <person name="Fu Q."/>
            <person name="Thornton R."/>
            <person name="Raj R."/>
            <person name="Goodspeed R."/>
            <person name="Mata R."/>
            <person name="Najjar R."/>
            <person name="Gubbala S."/>
            <person name="Lee S."/>
            <person name="Denson S."/>
            <person name="Patil S."/>
            <person name="Macmil S."/>
            <person name="Qi S."/>
            <person name="Matskevitch T."/>
            <person name="Palculict T."/>
            <person name="Mathew T."/>
            <person name="Vee V."/>
            <person name="Velamala V."/>
            <person name="Korchina V."/>
            <person name="Cai W."/>
            <person name="Liu W."/>
            <person name="Dai W."/>
            <person name="Zou X."/>
            <person name="Zhu Y."/>
            <person name="Zhang Y."/>
            <person name="Wu Y.-Q."/>
            <person name="Xin Y."/>
            <person name="Nazarath L."/>
            <person name="Kovar C."/>
            <person name="Han Y."/>
            <person name="Muzny D."/>
            <person name="Gibbs R."/>
        </authorList>
    </citation>
    <scope>NUCLEOTIDE SEQUENCE [LARGE SCALE GENOMIC DNA]</scope>
    <source>
        <strain evidence="5">Jacobina</strain>
    </source>
</reference>
<protein>
    <submittedName>
        <fullName evidence="3">Putative dehydrogenase with different specificities related to short-chain alcohol dehydrogenase</fullName>
    </submittedName>
</protein>
<name>A0A1B0CQ88_LUTLO</name>
<dbReference type="PANTHER" id="PTHR43157">
    <property type="entry name" value="PHOSPHATIDYLINOSITOL-GLYCAN BIOSYNTHESIS CLASS F PROTEIN-RELATED"/>
    <property type="match status" value="1"/>
</dbReference>
<evidence type="ECO:0000256" key="1">
    <source>
        <dbReference type="ARBA" id="ARBA00023002"/>
    </source>
</evidence>
<reference evidence="3" key="2">
    <citation type="journal article" date="2020" name="BMC">
        <title>Leishmania infection induces a limited differential gene expression in the sand fly midgut.</title>
        <authorList>
            <person name="Coutinho-Abreu I.V."/>
            <person name="Serafim T.D."/>
            <person name="Meneses C."/>
            <person name="Kamhawi S."/>
            <person name="Oliveira F."/>
            <person name="Valenzuela J.G."/>
        </authorList>
    </citation>
    <scope>NUCLEOTIDE SEQUENCE</scope>
    <source>
        <strain evidence="3">Jacobina</strain>
        <tissue evidence="3">Midgut</tissue>
    </source>
</reference>
<dbReference type="SUPFAM" id="SSF51735">
    <property type="entry name" value="NAD(P)-binding Rossmann-fold domains"/>
    <property type="match status" value="3"/>
</dbReference>
<dbReference type="Proteomes" id="UP000092461">
    <property type="component" value="Unassembled WGS sequence"/>
</dbReference>
<keyword evidence="2" id="KW-1133">Transmembrane helix</keyword>
<dbReference type="AlphaFoldDB" id="A0A1B0CQ88"/>
<evidence type="ECO:0000313" key="5">
    <source>
        <dbReference type="Proteomes" id="UP000092461"/>
    </source>
</evidence>
<organism evidence="4 5">
    <name type="scientific">Lutzomyia longipalpis</name>
    <name type="common">Sand fly</name>
    <dbReference type="NCBI Taxonomy" id="7200"/>
    <lineage>
        <taxon>Eukaryota</taxon>
        <taxon>Metazoa</taxon>
        <taxon>Ecdysozoa</taxon>
        <taxon>Arthropoda</taxon>
        <taxon>Hexapoda</taxon>
        <taxon>Insecta</taxon>
        <taxon>Pterygota</taxon>
        <taxon>Neoptera</taxon>
        <taxon>Endopterygota</taxon>
        <taxon>Diptera</taxon>
        <taxon>Nematocera</taxon>
        <taxon>Psychodoidea</taxon>
        <taxon>Psychodidae</taxon>
        <taxon>Lutzomyia</taxon>
        <taxon>Lutzomyia</taxon>
    </lineage>
</organism>
<evidence type="ECO:0000256" key="2">
    <source>
        <dbReference type="SAM" id="Phobius"/>
    </source>
</evidence>
<dbReference type="Pfam" id="PF00106">
    <property type="entry name" value="adh_short"/>
    <property type="match status" value="3"/>
</dbReference>
<evidence type="ECO:0000313" key="3">
    <source>
        <dbReference type="EMBL" id="MBC1171050.1"/>
    </source>
</evidence>
<dbReference type="InterPro" id="IPR002347">
    <property type="entry name" value="SDR_fam"/>
</dbReference>
<dbReference type="Gene3D" id="3.40.50.720">
    <property type="entry name" value="NAD(P)-binding Rossmann-like Domain"/>
    <property type="match status" value="3"/>
</dbReference>
<keyword evidence="2" id="KW-0812">Transmembrane</keyword>
<accession>A0A1B0CQ88</accession>
<dbReference type="VEuPathDB" id="VectorBase:LLONM1_005182"/>
<dbReference type="PRINTS" id="PR00081">
    <property type="entry name" value="GDHRDH"/>
</dbReference>
<dbReference type="InterPro" id="IPR036291">
    <property type="entry name" value="NAD(P)-bd_dom_sf"/>
</dbReference>
<dbReference type="PANTHER" id="PTHR43157:SF31">
    <property type="entry name" value="PHOSPHATIDYLINOSITOL-GLYCAN BIOSYNTHESIS CLASS F PROTEIN"/>
    <property type="match status" value="1"/>
</dbReference>
<reference evidence="4" key="3">
    <citation type="submission" date="2020-05" db="UniProtKB">
        <authorList>
            <consortium name="EnsemblMetazoa"/>
        </authorList>
    </citation>
    <scope>IDENTIFICATION</scope>
    <source>
        <strain evidence="4">Jacobina</strain>
    </source>
</reference>
<keyword evidence="5" id="KW-1185">Reference proteome</keyword>
<dbReference type="CDD" id="cd05327">
    <property type="entry name" value="retinol-DH_like_SDR_c_like"/>
    <property type="match status" value="1"/>
</dbReference>
<feature type="transmembrane region" description="Helical" evidence="2">
    <location>
        <begin position="13"/>
        <end position="34"/>
    </location>
</feature>
<keyword evidence="1" id="KW-0560">Oxidoreductase</keyword>
<dbReference type="EMBL" id="GITU01002347">
    <property type="protein sequence ID" value="MBC1171050.1"/>
    <property type="molecule type" value="Transcribed_RNA"/>
</dbReference>
<dbReference type="VEuPathDB" id="VectorBase:LLOJ007037"/>
<dbReference type="VEuPathDB" id="VectorBase:LLONM1_011305"/>
<sequence length="1017" mass="115468">MGLDFLSYVNAEVWIIFGAALATFLLLFVILYNIRQFAQGGQYRKSHIRMDGKVVIITGASSGIGYETALDLARRGAKIYMACRNYEKAEIARLEIVRKTDNSNIFNRTLDLASFESIRSFVNTFLDEETRLDVLINNAGVFFAPYLLTKEGHEMHFGVNYLGHFLLTQLLLDTLKKSEPSRIVNVSSYFHQFGHINKNDLDSRQTYDRTQAYSQSKLALIMFTRYLAHQLRCSRVTVNAVNPGSVLTNITRHMRIHRLAHAVGPILSTFFIKTPRSGAQTSIKVAVEPKIEFISGKYYSDVKEEEVAPQAKDEQTSEWLWSESLRLTELWDRNFLNFSEPFSLLREYFPLDQFLLGAGIVAVGMYFIRRYVEGGQFRKDHVKMDGKVVIITGANTGIGKETALDLARRKAKIYLACRDRKRCEAARQEIIAETGNTKIYNRHLDLGSLASVREFAEAFAKEEKHLDVLINNAGVFYLPHSMTADGCEIHMQVNHLGHFLLTHLLLDLLRKAPQGRIVNVSSLAHGNAKIDKDDLHLQKPKNFTKWKAYGNSKLAQILTTQRLAEELKGTNVTVYSLHPGVIYTEIGRNMSIPKILEWLLYPLMVFFINKSLKSGAQTTICCAVDPDLATVSGKYFSDCKEVKYKKLMRQAKDEDTKDFIWREICDSISCEFCVENCGKMLNQITKTISLPFCIIWSIIVGTLKRSLAPLRTYVQGGQFRKSHVQLEGKVAVITGGPSALEIAVDLARREARVIIGVKNPKDDAEKILEVIADRTGSTNVHIEELNLASFDSVRGFVKKFREKEERLDILINCSNTAPFGKTPEGIKWAMMDNFYGHFLLTLNLLDVLKKSSPSRIVIQTSKLHGHSMEFWNKLQWWNLKDLCHFSGYFMSSLSNVIFTQLLAKKLTKTGITVNCYHEGYTAQRLLPQCLLRFLNPTFLEFFFKTPRSAAQTAIRLAVDPDLAEVSGKFFSDCKEMEVSKKANNTDAAKFIWQNALQVTSTSIEDLEITKKFPEIKD</sequence>